<evidence type="ECO:0008006" key="7">
    <source>
        <dbReference type="Google" id="ProtNLM"/>
    </source>
</evidence>
<geneLocation type="mitochondrion" evidence="4"/>
<evidence type="ECO:0000313" key="4">
    <source>
        <dbReference type="EMBL" id="SPR00699.1"/>
    </source>
</evidence>
<feature type="transmembrane region" description="Helical" evidence="2">
    <location>
        <begin position="12"/>
        <end position="30"/>
    </location>
</feature>
<feature type="region of interest" description="Disordered" evidence="1">
    <location>
        <begin position="388"/>
        <end position="433"/>
    </location>
</feature>
<evidence type="ECO:0000313" key="5">
    <source>
        <dbReference type="Proteomes" id="UP000039324"/>
    </source>
</evidence>
<dbReference type="AlphaFoldDB" id="A0A0G4INN2"/>
<keyword evidence="2" id="KW-1133">Transmembrane helix</keyword>
<proteinExistence type="predicted"/>
<accession>A0A0G4INN2</accession>
<evidence type="ECO:0000313" key="6">
    <source>
        <dbReference type="Proteomes" id="UP000290189"/>
    </source>
</evidence>
<dbReference type="EMBL" id="CDSF01000076">
    <property type="protein sequence ID" value="CEO96765.1"/>
    <property type="molecule type" value="Genomic_DNA"/>
</dbReference>
<feature type="compositionally biased region" description="Gly residues" evidence="1">
    <location>
        <begin position="410"/>
        <end position="433"/>
    </location>
</feature>
<reference evidence="4 6" key="2">
    <citation type="submission" date="2018-03" db="EMBL/GenBank/DDBJ databases">
        <authorList>
            <person name="Fogelqvist J."/>
        </authorList>
    </citation>
    <scope>NUCLEOTIDE SEQUENCE [LARGE SCALE GENOMIC DNA]</scope>
</reference>
<reference evidence="3 5" key="1">
    <citation type="submission" date="2015-02" db="EMBL/GenBank/DDBJ databases">
        <authorList>
            <person name="Chooi Y.-H."/>
        </authorList>
    </citation>
    <scope>NUCLEOTIDE SEQUENCE [LARGE SCALE GENOMIC DNA]</scope>
    <source>
        <strain evidence="3">E3</strain>
    </source>
</reference>
<feature type="compositionally biased region" description="Low complexity" evidence="1">
    <location>
        <begin position="390"/>
        <end position="409"/>
    </location>
</feature>
<dbReference type="EMBL" id="OVEO01000015">
    <property type="protein sequence ID" value="SPR00699.1"/>
    <property type="molecule type" value="Genomic_DNA"/>
</dbReference>
<evidence type="ECO:0000256" key="1">
    <source>
        <dbReference type="SAM" id="MobiDB-lite"/>
    </source>
</evidence>
<sequence length="433" mass="47210">MQRQRQGRVPCTVTAVVCVSLISIVVYMSSTYTPVQPTPIDAYRTAEQPVLVQDHCLGMASNVGHRELLLFVTSFRRAAGPSPRLVLFVDQATGSSIVDLVRPYDVTLHVFDIDVLGSPLTHPTNYRWLVIRQWFREAGPFLHGRSRILLADVRDTMFQRDPFDVMGNQTGLFPTLEAYNTIGTCYYNKRWIELCFGPQVLEELNDRRISCSGITLGTTAAVRDYVERLASQLVRHASCQIVGTDQGIHNFLIWSGQVADLHFIDIPDGSVAHYLTAEDGPVVDGAVVAIRHPERPPYAIVHQYDRRDDLLHLFFDKAPPNSDPLGIPFRATCREHTLKSVERLALIVIPTMRSFLLFIMVIALIVSTLASSKFEALQDVDDGIGGGFGASTSSDGTESSSGASTDSSGGTAGYGAGASGSSAGGEGVTGDDF</sequence>
<keyword evidence="5" id="KW-1185">Reference proteome</keyword>
<feature type="transmembrane region" description="Helical" evidence="2">
    <location>
        <begin position="344"/>
        <end position="366"/>
    </location>
</feature>
<protein>
    <recommendedName>
        <fullName evidence="7">Nucleotide-diphospho-sugar transferase domain-containing protein</fullName>
    </recommendedName>
</protein>
<keyword evidence="2" id="KW-0472">Membrane</keyword>
<gene>
    <name evidence="3" type="ORF">PBRA_005369</name>
    <name evidence="4" type="ORF">PLBR_LOCUS7914</name>
</gene>
<dbReference type="Proteomes" id="UP000290189">
    <property type="component" value="Unassembled WGS sequence"/>
</dbReference>
<dbReference type="OrthoDB" id="413746at2759"/>
<evidence type="ECO:0000256" key="2">
    <source>
        <dbReference type="SAM" id="Phobius"/>
    </source>
</evidence>
<evidence type="ECO:0000313" key="3">
    <source>
        <dbReference type="EMBL" id="CEO96765.1"/>
    </source>
</evidence>
<organism evidence="3 5">
    <name type="scientific">Plasmodiophora brassicae</name>
    <name type="common">Clubroot disease agent</name>
    <dbReference type="NCBI Taxonomy" id="37360"/>
    <lineage>
        <taxon>Eukaryota</taxon>
        <taxon>Sar</taxon>
        <taxon>Rhizaria</taxon>
        <taxon>Endomyxa</taxon>
        <taxon>Phytomyxea</taxon>
        <taxon>Plasmodiophorida</taxon>
        <taxon>Plasmodiophoridae</taxon>
        <taxon>Plasmodiophora</taxon>
    </lineage>
</organism>
<dbReference type="OMA" id="NDRRISC"/>
<name>A0A0G4INN2_PLABS</name>
<dbReference type="Proteomes" id="UP000039324">
    <property type="component" value="Unassembled WGS sequence"/>
</dbReference>
<keyword evidence="2" id="KW-0812">Transmembrane</keyword>
<keyword evidence="4" id="KW-0496">Mitochondrion</keyword>